<dbReference type="PROSITE" id="PS51986">
    <property type="entry name" value="GS_BETA_GRASP"/>
    <property type="match status" value="1"/>
</dbReference>
<dbReference type="Gene3D" id="3.10.20.70">
    <property type="entry name" value="Glutamine synthetase, N-terminal domain"/>
    <property type="match status" value="1"/>
</dbReference>
<name>A0A4Y4XNC3_HELPX</name>
<reference evidence="3 4" key="1">
    <citation type="journal article" date="2017" name="Front. Cell. Infect. Microbiol.">
        <title>Whole Genome Sequence and Phylogenetic Analysis Show Helicobacter pylori Strains from Latin America Have Followed a Unique Evolution Pathway.</title>
        <authorList>
            <person name="Munoz-Ramirez Z.Y."/>
            <person name="Mendez-Tenorio A."/>
            <person name="Kato I."/>
            <person name="Bravo M.M."/>
            <person name="Rizzato C."/>
            <person name="Thorell K."/>
            <person name="Torres R.C."/>
            <person name="Aviles-Jimenez F."/>
            <person name="Camorlinga M."/>
            <person name="Canzian F."/>
            <person name="Torres J."/>
        </authorList>
    </citation>
    <scope>NUCLEOTIDE SEQUENCE [LARGE SCALE GENOMIC DNA]</scope>
    <source>
        <strain evidence="3 4">CM22351</strain>
    </source>
</reference>
<feature type="non-terminal residue" evidence="3">
    <location>
        <position position="83"/>
    </location>
</feature>
<evidence type="ECO:0000313" key="3">
    <source>
        <dbReference type="EMBL" id="OOQ41180.1"/>
    </source>
</evidence>
<dbReference type="RefSeq" id="WP_198937051.1">
    <property type="nucleotide sequence ID" value="NZ_MUPN01000214.1"/>
</dbReference>
<dbReference type="InterPro" id="IPR008147">
    <property type="entry name" value="Gln_synt_N"/>
</dbReference>
<evidence type="ECO:0000256" key="1">
    <source>
        <dbReference type="PROSITE-ProRule" id="PRU01330"/>
    </source>
</evidence>
<dbReference type="InterPro" id="IPR036651">
    <property type="entry name" value="Gln_synt_N_sf"/>
</dbReference>
<dbReference type="Pfam" id="PF03951">
    <property type="entry name" value="Gln-synt_N"/>
    <property type="match status" value="1"/>
</dbReference>
<proteinExistence type="inferred from homology"/>
<dbReference type="AlphaFoldDB" id="A0A4Y4XNC3"/>
<dbReference type="GO" id="GO:0004356">
    <property type="term" value="F:glutamine synthetase activity"/>
    <property type="evidence" value="ECO:0007669"/>
    <property type="project" value="InterPro"/>
</dbReference>
<feature type="non-terminal residue" evidence="3">
    <location>
        <position position="1"/>
    </location>
</feature>
<dbReference type="Proteomes" id="UP000319650">
    <property type="component" value="Unassembled WGS sequence"/>
</dbReference>
<gene>
    <name evidence="3" type="ORF">B0X64_01800</name>
</gene>
<dbReference type="SUPFAM" id="SSF54368">
    <property type="entry name" value="Glutamine synthetase, N-terminal domain"/>
    <property type="match status" value="1"/>
</dbReference>
<comment type="caution">
    <text evidence="3">The sequence shown here is derived from an EMBL/GenBank/DDBJ whole genome shotgun (WGS) entry which is preliminary data.</text>
</comment>
<evidence type="ECO:0000259" key="2">
    <source>
        <dbReference type="PROSITE" id="PS51986"/>
    </source>
</evidence>
<evidence type="ECO:0000313" key="4">
    <source>
        <dbReference type="Proteomes" id="UP000319650"/>
    </source>
</evidence>
<protein>
    <submittedName>
        <fullName evidence="3">Glutamine synthetase, beta-grasp domain protein</fullName>
    </submittedName>
</protein>
<dbReference type="GO" id="GO:0006542">
    <property type="term" value="P:glutamine biosynthetic process"/>
    <property type="evidence" value="ECO:0007669"/>
    <property type="project" value="InterPro"/>
</dbReference>
<dbReference type="EMBL" id="MUPN01000214">
    <property type="protein sequence ID" value="OOQ41180.1"/>
    <property type="molecule type" value="Genomic_DNA"/>
</dbReference>
<comment type="similarity">
    <text evidence="1">Belongs to the glutamine synthetase family.</text>
</comment>
<accession>A0A4Y4XNC3</accession>
<feature type="domain" description="GS beta-grasp" evidence="2">
    <location>
        <begin position="11"/>
        <end position="83"/>
    </location>
</feature>
<sequence>IKEFFEFCKENEVEFVDFRFSDIKGTWNHIAYSFGALTHGMFKEGIPFDASCFKGWQGIEHSDMILTPDLVRYFIDPFSADVS</sequence>
<organism evidence="3 4">
    <name type="scientific">Helicobacter pylori</name>
    <name type="common">Campylobacter pylori</name>
    <dbReference type="NCBI Taxonomy" id="210"/>
    <lineage>
        <taxon>Bacteria</taxon>
        <taxon>Pseudomonadati</taxon>
        <taxon>Campylobacterota</taxon>
        <taxon>Epsilonproteobacteria</taxon>
        <taxon>Campylobacterales</taxon>
        <taxon>Helicobacteraceae</taxon>
        <taxon>Helicobacter</taxon>
    </lineage>
</organism>